<dbReference type="EMBL" id="JBEVYD010000008">
    <property type="protein sequence ID" value="KAL3230979.1"/>
    <property type="molecule type" value="Genomic_DNA"/>
</dbReference>
<keyword evidence="2" id="KW-0808">Transferase</keyword>
<feature type="binding site" evidence="6">
    <location>
        <position position="102"/>
    </location>
    <ligand>
        <name>ATP</name>
        <dbReference type="ChEBI" id="CHEBI:30616"/>
    </ligand>
</feature>
<keyword evidence="1" id="KW-0723">Serine/threonine-protein kinase</keyword>
<evidence type="ECO:0000256" key="1">
    <source>
        <dbReference type="ARBA" id="ARBA00022527"/>
    </source>
</evidence>
<dbReference type="InterPro" id="IPR008271">
    <property type="entry name" value="Ser/Thr_kinase_AS"/>
</dbReference>
<keyword evidence="3 6" id="KW-0547">Nucleotide-binding</keyword>
<gene>
    <name evidence="9" type="ORF">RNJ44_00618</name>
</gene>
<sequence>MSAEVPTLLPEWSKSYSRFYGRPDTAVDWTTFNHSYHGLVEEHICDVVKELEPLIEDINRNRDNVINGYQLGSKPIGKGQFSYVYKAKKNNTVYSVKMIPKKPLNSQQYSMNQVLRQIQTWRMKGYLPSLESSHSSRTSSEMSPGADISADEAMMLMNLQKCRREIIILGRLSKFQQEGNRSNLVQLFKVLDSPLSKSIYMIGEWCDLGELKWKRSGKDVVHSQWKSFHPSVTVEEFAKTALIDVSAGLRFMKSQGCIHRDIKPSNILLDARSGTLKISDFGCCIITPEKVQYFNDVDKQVLKSSFSAELNKIVGTPAFTAPELCNFKTLSKDQNDKQDSAGNFDGFKLDVWSLGITIFCLLHNELPFMGDNEFDTYNQIIEKPLNPYLNGNSLNDLVVGKLLEKNSAKRIDIEGITQEINNWSISMIEKPKKKSGIKKLWKSMFKKKNSKKNKAPEQLPQSIQFNTSTGPVTHPALANNAMSISSQSLGSDSSFEDPVPVTDFLDHYENDHVLTDNVITLTNTNKITLHSGSSPSPFKVDTPIKDMIRINESPDNKQESPTKYKSKLPPKKMVSSKEIMDFKKYVDQPVTNSKISSNTINNINFYLNSESYDVAEDM</sequence>
<dbReference type="Gene3D" id="1.10.510.10">
    <property type="entry name" value="Transferase(Phosphotransferase) domain 1"/>
    <property type="match status" value="1"/>
</dbReference>
<evidence type="ECO:0000313" key="10">
    <source>
        <dbReference type="Proteomes" id="UP001623330"/>
    </source>
</evidence>
<dbReference type="Gene3D" id="3.30.200.20">
    <property type="entry name" value="Phosphorylase Kinase, domain 1"/>
    <property type="match status" value="1"/>
</dbReference>
<dbReference type="PROSITE" id="PS00107">
    <property type="entry name" value="PROTEIN_KINASE_ATP"/>
    <property type="match status" value="1"/>
</dbReference>
<dbReference type="SMART" id="SM00220">
    <property type="entry name" value="S_TKc"/>
    <property type="match status" value="1"/>
</dbReference>
<evidence type="ECO:0000256" key="4">
    <source>
        <dbReference type="ARBA" id="ARBA00022777"/>
    </source>
</evidence>
<feature type="domain" description="Protein kinase" evidence="8">
    <location>
        <begin position="70"/>
        <end position="424"/>
    </location>
</feature>
<evidence type="ECO:0000256" key="5">
    <source>
        <dbReference type="ARBA" id="ARBA00022840"/>
    </source>
</evidence>
<proteinExistence type="predicted"/>
<comment type="caution">
    <text evidence="9">The sequence shown here is derived from an EMBL/GenBank/DDBJ whole genome shotgun (WGS) entry which is preliminary data.</text>
</comment>
<dbReference type="PANTHER" id="PTHR43895">
    <property type="entry name" value="CALCIUM/CALMODULIN-DEPENDENT PROTEIN KINASE KINASE-RELATED"/>
    <property type="match status" value="1"/>
</dbReference>
<reference evidence="9 10" key="1">
    <citation type="submission" date="2024-05" db="EMBL/GenBank/DDBJ databases">
        <title>Long read based assembly of the Candida bracarensis genome reveals expanded adhesin content.</title>
        <authorList>
            <person name="Marcet-Houben M."/>
            <person name="Ksiezopolska E."/>
            <person name="Gabaldon T."/>
        </authorList>
    </citation>
    <scope>NUCLEOTIDE SEQUENCE [LARGE SCALE GENOMIC DNA]</scope>
    <source>
        <strain evidence="9 10">CBM6</strain>
    </source>
</reference>
<feature type="compositionally biased region" description="Basic and acidic residues" evidence="7">
    <location>
        <begin position="550"/>
        <end position="562"/>
    </location>
</feature>
<evidence type="ECO:0000256" key="2">
    <source>
        <dbReference type="ARBA" id="ARBA00022679"/>
    </source>
</evidence>
<evidence type="ECO:0000256" key="7">
    <source>
        <dbReference type="SAM" id="MobiDB-lite"/>
    </source>
</evidence>
<dbReference type="GO" id="GO:0016301">
    <property type="term" value="F:kinase activity"/>
    <property type="evidence" value="ECO:0007669"/>
    <property type="project" value="UniProtKB-KW"/>
</dbReference>
<accession>A0ABR4NRP3</accession>
<evidence type="ECO:0000313" key="9">
    <source>
        <dbReference type="EMBL" id="KAL3230979.1"/>
    </source>
</evidence>
<evidence type="ECO:0000256" key="3">
    <source>
        <dbReference type="ARBA" id="ARBA00022741"/>
    </source>
</evidence>
<dbReference type="PANTHER" id="PTHR43895:SF150">
    <property type="entry name" value="SERINE_THREONINE-PROTEIN KINASE STK11"/>
    <property type="match status" value="1"/>
</dbReference>
<dbReference type="InterPro" id="IPR011009">
    <property type="entry name" value="Kinase-like_dom_sf"/>
</dbReference>
<dbReference type="PROSITE" id="PS50011">
    <property type="entry name" value="PROTEIN_KINASE_DOM"/>
    <property type="match status" value="1"/>
</dbReference>
<keyword evidence="4 9" id="KW-0418">Kinase</keyword>
<dbReference type="InterPro" id="IPR017441">
    <property type="entry name" value="Protein_kinase_ATP_BS"/>
</dbReference>
<keyword evidence="10" id="KW-1185">Reference proteome</keyword>
<evidence type="ECO:0000259" key="8">
    <source>
        <dbReference type="PROSITE" id="PS50011"/>
    </source>
</evidence>
<name>A0ABR4NRP3_9SACH</name>
<dbReference type="SUPFAM" id="SSF56112">
    <property type="entry name" value="Protein kinase-like (PK-like)"/>
    <property type="match status" value="1"/>
</dbReference>
<keyword evidence="5 6" id="KW-0067">ATP-binding</keyword>
<dbReference type="PROSITE" id="PS00108">
    <property type="entry name" value="PROTEIN_KINASE_ST"/>
    <property type="match status" value="1"/>
</dbReference>
<organism evidence="9 10">
    <name type="scientific">Nakaseomyces bracarensis</name>
    <dbReference type="NCBI Taxonomy" id="273131"/>
    <lineage>
        <taxon>Eukaryota</taxon>
        <taxon>Fungi</taxon>
        <taxon>Dikarya</taxon>
        <taxon>Ascomycota</taxon>
        <taxon>Saccharomycotina</taxon>
        <taxon>Saccharomycetes</taxon>
        <taxon>Saccharomycetales</taxon>
        <taxon>Saccharomycetaceae</taxon>
        <taxon>Nakaseomyces</taxon>
    </lineage>
</organism>
<dbReference type="Pfam" id="PF00069">
    <property type="entry name" value="Pkinase"/>
    <property type="match status" value="1"/>
</dbReference>
<dbReference type="Proteomes" id="UP001623330">
    <property type="component" value="Unassembled WGS sequence"/>
</dbReference>
<protein>
    <submittedName>
        <fullName evidence="9">Serine/threonine-protein kinase ELM1</fullName>
    </submittedName>
</protein>
<dbReference type="InterPro" id="IPR000719">
    <property type="entry name" value="Prot_kinase_dom"/>
</dbReference>
<evidence type="ECO:0000256" key="6">
    <source>
        <dbReference type="PROSITE-ProRule" id="PRU10141"/>
    </source>
</evidence>
<feature type="region of interest" description="Disordered" evidence="7">
    <location>
        <begin position="550"/>
        <end position="570"/>
    </location>
</feature>